<dbReference type="EMBL" id="JBHTCT010000034">
    <property type="protein sequence ID" value="MFC7365877.1"/>
    <property type="molecule type" value="Genomic_DNA"/>
</dbReference>
<keyword evidence="1" id="KW-1133">Transmembrane helix</keyword>
<name>A0ABW2NII5_9BACL</name>
<proteinExistence type="predicted"/>
<feature type="transmembrane region" description="Helical" evidence="1">
    <location>
        <begin position="90"/>
        <end position="109"/>
    </location>
</feature>
<feature type="transmembrane region" description="Helical" evidence="1">
    <location>
        <begin position="129"/>
        <end position="151"/>
    </location>
</feature>
<evidence type="ECO:0000313" key="3">
    <source>
        <dbReference type="Proteomes" id="UP001596483"/>
    </source>
</evidence>
<keyword evidence="1" id="KW-0812">Transmembrane</keyword>
<keyword evidence="3" id="KW-1185">Reference proteome</keyword>
<evidence type="ECO:0000256" key="1">
    <source>
        <dbReference type="SAM" id="Phobius"/>
    </source>
</evidence>
<keyword evidence="1" id="KW-0472">Membrane</keyword>
<dbReference type="Proteomes" id="UP001596483">
    <property type="component" value="Unassembled WGS sequence"/>
</dbReference>
<protein>
    <submittedName>
        <fullName evidence="2">Uncharacterized protein</fullName>
    </submittedName>
</protein>
<dbReference type="RefSeq" id="WP_157296900.1">
    <property type="nucleotide sequence ID" value="NZ_JBHTCT010000034.1"/>
</dbReference>
<evidence type="ECO:0000313" key="2">
    <source>
        <dbReference type="EMBL" id="MFC7365877.1"/>
    </source>
</evidence>
<reference evidence="3" key="1">
    <citation type="journal article" date="2019" name="Int. J. Syst. Evol. Microbiol.">
        <title>The Global Catalogue of Microorganisms (GCM) 10K type strain sequencing project: providing services to taxonomists for standard genome sequencing and annotation.</title>
        <authorList>
            <consortium name="The Broad Institute Genomics Platform"/>
            <consortium name="The Broad Institute Genome Sequencing Center for Infectious Disease"/>
            <person name="Wu L."/>
            <person name="Ma J."/>
        </authorList>
    </citation>
    <scope>NUCLEOTIDE SEQUENCE [LARGE SCALE GENOMIC DNA]</scope>
    <source>
        <strain evidence="3">JCM 4738</strain>
    </source>
</reference>
<feature type="transmembrane region" description="Helical" evidence="1">
    <location>
        <begin position="34"/>
        <end position="57"/>
    </location>
</feature>
<organism evidence="2 3">
    <name type="scientific">Bhargavaea changchunensis</name>
    <dbReference type="NCBI Taxonomy" id="2134037"/>
    <lineage>
        <taxon>Bacteria</taxon>
        <taxon>Bacillati</taxon>
        <taxon>Bacillota</taxon>
        <taxon>Bacilli</taxon>
        <taxon>Bacillales</taxon>
        <taxon>Caryophanaceae</taxon>
        <taxon>Bhargavaea</taxon>
    </lineage>
</organism>
<feature type="transmembrane region" description="Helical" evidence="1">
    <location>
        <begin position="63"/>
        <end position="83"/>
    </location>
</feature>
<gene>
    <name evidence="2" type="ORF">ACFQQH_12195</name>
</gene>
<accession>A0ABW2NII5</accession>
<feature type="transmembrane region" description="Helical" evidence="1">
    <location>
        <begin position="6"/>
        <end position="22"/>
    </location>
</feature>
<comment type="caution">
    <text evidence="2">The sequence shown here is derived from an EMBL/GenBank/DDBJ whole genome shotgun (WGS) entry which is preliminary data.</text>
</comment>
<sequence>MLGIIGLLIWNVSAACFCYYRLHRRKRQFDSRYAATITSTATMGITLVLGMHVTVLVSAGLSLVFLVNLLLGAAVGALFGSLFKYREILAGLYNGLVGVLMGAMIGEVLKNPQICSIPIADHTQLLLNMYQLCGFATLLFTVVIGLVLYSIKG</sequence>